<dbReference type="InterPro" id="IPR045339">
    <property type="entry name" value="DUF6534"/>
</dbReference>
<dbReference type="Proteomes" id="UP000054217">
    <property type="component" value="Unassembled WGS sequence"/>
</dbReference>
<gene>
    <name evidence="3" type="ORF">M404DRAFT_996650</name>
</gene>
<feature type="domain" description="DUF6534" evidence="2">
    <location>
        <begin position="133"/>
        <end position="220"/>
    </location>
</feature>
<keyword evidence="1" id="KW-0472">Membrane</keyword>
<dbReference type="STRING" id="870435.A0A0C3JKX4"/>
<keyword evidence="1" id="KW-0812">Transmembrane</keyword>
<dbReference type="InParanoid" id="A0A0C3JKX4"/>
<keyword evidence="1" id="KW-1133">Transmembrane helix</keyword>
<feature type="transmembrane region" description="Helical" evidence="1">
    <location>
        <begin position="82"/>
        <end position="102"/>
    </location>
</feature>
<sequence>MDSRYSACLVHVPYLVSLPDNQLWCANKSGVYRLVITSVDSGEWSLDFCGSMVSEHLIWHVSKWNVTSFFVRQIYHLCRPRVKWLVTVPIILLVLAHSGLGIDASAQEFVNPSASILAQIKFARVTPAFAMIALAEVLITVSLCVLFYRGGSGAAFPSTKRLLNTLIIYAVNRCLLSSLVAIVDLLVTVEDQSTWSLGLSFVMAKLYANSLLASLNSREHLRSRAAGAPSDIRFSAVHFSNLPKLPQNAENSEDRTRQLDMPEMAVIDLTPNPALDRTTALQREGDV</sequence>
<dbReference type="Pfam" id="PF20152">
    <property type="entry name" value="DUF6534"/>
    <property type="match status" value="1"/>
</dbReference>
<name>A0A0C3JKX4_PISTI</name>
<evidence type="ECO:0000313" key="4">
    <source>
        <dbReference type="Proteomes" id="UP000054217"/>
    </source>
</evidence>
<protein>
    <recommendedName>
        <fullName evidence="2">DUF6534 domain-containing protein</fullName>
    </recommendedName>
</protein>
<dbReference type="EMBL" id="KN831954">
    <property type="protein sequence ID" value="KIO09778.1"/>
    <property type="molecule type" value="Genomic_DNA"/>
</dbReference>
<keyword evidence="4" id="KW-1185">Reference proteome</keyword>
<dbReference type="OrthoDB" id="10372021at2759"/>
<evidence type="ECO:0000313" key="3">
    <source>
        <dbReference type="EMBL" id="KIO09778.1"/>
    </source>
</evidence>
<reference evidence="3 4" key="1">
    <citation type="submission" date="2014-04" db="EMBL/GenBank/DDBJ databases">
        <authorList>
            <consortium name="DOE Joint Genome Institute"/>
            <person name="Kuo A."/>
            <person name="Kohler A."/>
            <person name="Costa M.D."/>
            <person name="Nagy L.G."/>
            <person name="Floudas D."/>
            <person name="Copeland A."/>
            <person name="Barry K.W."/>
            <person name="Cichocki N."/>
            <person name="Veneault-Fourrey C."/>
            <person name="LaButti K."/>
            <person name="Lindquist E.A."/>
            <person name="Lipzen A."/>
            <person name="Lundell T."/>
            <person name="Morin E."/>
            <person name="Murat C."/>
            <person name="Sun H."/>
            <person name="Tunlid A."/>
            <person name="Henrissat B."/>
            <person name="Grigoriev I.V."/>
            <person name="Hibbett D.S."/>
            <person name="Martin F."/>
            <person name="Nordberg H.P."/>
            <person name="Cantor M.N."/>
            <person name="Hua S.X."/>
        </authorList>
    </citation>
    <scope>NUCLEOTIDE SEQUENCE [LARGE SCALE GENOMIC DNA]</scope>
    <source>
        <strain evidence="3 4">Marx 270</strain>
    </source>
</reference>
<dbReference type="PANTHER" id="PTHR40465">
    <property type="entry name" value="CHROMOSOME 1, WHOLE GENOME SHOTGUN SEQUENCE"/>
    <property type="match status" value="1"/>
</dbReference>
<feature type="transmembrane region" description="Helical" evidence="1">
    <location>
        <begin position="195"/>
        <end position="215"/>
    </location>
</feature>
<accession>A0A0C3JKX4</accession>
<dbReference type="PANTHER" id="PTHR40465:SF1">
    <property type="entry name" value="DUF6534 DOMAIN-CONTAINING PROTEIN"/>
    <property type="match status" value="1"/>
</dbReference>
<evidence type="ECO:0000256" key="1">
    <source>
        <dbReference type="SAM" id="Phobius"/>
    </source>
</evidence>
<evidence type="ECO:0000259" key="2">
    <source>
        <dbReference type="Pfam" id="PF20152"/>
    </source>
</evidence>
<proteinExistence type="predicted"/>
<reference evidence="4" key="2">
    <citation type="submission" date="2015-01" db="EMBL/GenBank/DDBJ databases">
        <title>Evolutionary Origins and Diversification of the Mycorrhizal Mutualists.</title>
        <authorList>
            <consortium name="DOE Joint Genome Institute"/>
            <consortium name="Mycorrhizal Genomics Consortium"/>
            <person name="Kohler A."/>
            <person name="Kuo A."/>
            <person name="Nagy L.G."/>
            <person name="Floudas D."/>
            <person name="Copeland A."/>
            <person name="Barry K.W."/>
            <person name="Cichocki N."/>
            <person name="Veneault-Fourrey C."/>
            <person name="LaButti K."/>
            <person name="Lindquist E.A."/>
            <person name="Lipzen A."/>
            <person name="Lundell T."/>
            <person name="Morin E."/>
            <person name="Murat C."/>
            <person name="Riley R."/>
            <person name="Ohm R."/>
            <person name="Sun H."/>
            <person name="Tunlid A."/>
            <person name="Henrissat B."/>
            <person name="Grigoriev I.V."/>
            <person name="Hibbett D.S."/>
            <person name="Martin F."/>
        </authorList>
    </citation>
    <scope>NUCLEOTIDE SEQUENCE [LARGE SCALE GENOMIC DNA]</scope>
    <source>
        <strain evidence="4">Marx 270</strain>
    </source>
</reference>
<feature type="transmembrane region" description="Helical" evidence="1">
    <location>
        <begin position="128"/>
        <end position="150"/>
    </location>
</feature>
<dbReference type="AlphaFoldDB" id="A0A0C3JKX4"/>
<dbReference type="HOGENOM" id="CLU_046025_15_0_1"/>
<organism evidence="3 4">
    <name type="scientific">Pisolithus tinctorius Marx 270</name>
    <dbReference type="NCBI Taxonomy" id="870435"/>
    <lineage>
        <taxon>Eukaryota</taxon>
        <taxon>Fungi</taxon>
        <taxon>Dikarya</taxon>
        <taxon>Basidiomycota</taxon>
        <taxon>Agaricomycotina</taxon>
        <taxon>Agaricomycetes</taxon>
        <taxon>Agaricomycetidae</taxon>
        <taxon>Boletales</taxon>
        <taxon>Sclerodermatineae</taxon>
        <taxon>Pisolithaceae</taxon>
        <taxon>Pisolithus</taxon>
    </lineage>
</organism>
<feature type="transmembrane region" description="Helical" evidence="1">
    <location>
        <begin position="162"/>
        <end position="183"/>
    </location>
</feature>